<keyword evidence="3 7" id="KW-0694">RNA-binding</keyword>
<evidence type="ECO:0000256" key="4">
    <source>
        <dbReference type="ARBA" id="ARBA00022980"/>
    </source>
</evidence>
<dbReference type="Pfam" id="PF00861">
    <property type="entry name" value="Ribosomal_L18p"/>
    <property type="match status" value="1"/>
</dbReference>
<dbReference type="GO" id="GO:0008097">
    <property type="term" value="F:5S rRNA binding"/>
    <property type="evidence" value="ECO:0007669"/>
    <property type="project" value="TreeGrafter"/>
</dbReference>
<dbReference type="NCBIfam" id="TIGR00060">
    <property type="entry name" value="L18_bact"/>
    <property type="match status" value="1"/>
</dbReference>
<evidence type="ECO:0000256" key="6">
    <source>
        <dbReference type="ARBA" id="ARBA00035197"/>
    </source>
</evidence>
<dbReference type="InterPro" id="IPR057268">
    <property type="entry name" value="Ribosomal_L18"/>
</dbReference>
<dbReference type="FunFam" id="3.30.420.100:FF:000001">
    <property type="entry name" value="50S ribosomal protein L18"/>
    <property type="match status" value="1"/>
</dbReference>
<comment type="function">
    <text evidence="7">This is one of the proteins that bind and probably mediate the attachment of the 5S RNA into the large ribosomal subunit, where it forms part of the central protuberance.</text>
</comment>
<dbReference type="CDD" id="cd00432">
    <property type="entry name" value="Ribosomal_L18_L5e"/>
    <property type="match status" value="1"/>
</dbReference>
<name>A0A4P6MN23_9BACT</name>
<dbReference type="PANTHER" id="PTHR12899:SF3">
    <property type="entry name" value="LARGE RIBOSOMAL SUBUNIT PROTEIN UL18M"/>
    <property type="match status" value="1"/>
</dbReference>
<dbReference type="GO" id="GO:0022625">
    <property type="term" value="C:cytosolic large ribosomal subunit"/>
    <property type="evidence" value="ECO:0007669"/>
    <property type="project" value="TreeGrafter"/>
</dbReference>
<keyword evidence="4 7" id="KW-0689">Ribosomal protein</keyword>
<comment type="similarity">
    <text evidence="1 7">Belongs to the universal ribosomal protein uL18 family.</text>
</comment>
<dbReference type="KEGG" id="mphi:EG856_03460"/>
<dbReference type="InterPro" id="IPR004389">
    <property type="entry name" value="Ribosomal_uL18_bac-type"/>
</dbReference>
<dbReference type="OrthoDB" id="9810939at2"/>
<dbReference type="EMBL" id="CP034841">
    <property type="protein sequence ID" value="QBF34948.1"/>
    <property type="molecule type" value="Genomic_DNA"/>
</dbReference>
<comment type="subunit">
    <text evidence="7">Part of the 50S ribosomal subunit; part of the 5S rRNA/L5/L18/L25 subcomplex. Contacts the 5S and 23S rRNAs.</text>
</comment>
<evidence type="ECO:0000256" key="7">
    <source>
        <dbReference type="HAMAP-Rule" id="MF_01337"/>
    </source>
</evidence>
<evidence type="ECO:0000256" key="2">
    <source>
        <dbReference type="ARBA" id="ARBA00022730"/>
    </source>
</evidence>
<evidence type="ECO:0000313" key="10">
    <source>
        <dbReference type="Proteomes" id="UP000289326"/>
    </source>
</evidence>
<dbReference type="Proteomes" id="UP000289326">
    <property type="component" value="Chromosome"/>
</dbReference>
<evidence type="ECO:0000256" key="1">
    <source>
        <dbReference type="ARBA" id="ARBA00007116"/>
    </source>
</evidence>
<evidence type="ECO:0000256" key="8">
    <source>
        <dbReference type="SAM" id="MobiDB-lite"/>
    </source>
</evidence>
<dbReference type="GO" id="GO:0003735">
    <property type="term" value="F:structural constituent of ribosome"/>
    <property type="evidence" value="ECO:0007669"/>
    <property type="project" value="InterPro"/>
</dbReference>
<organism evidence="9 10">
    <name type="scientific">Mycoplasmopsis phocirhinis</name>
    <dbReference type="NCBI Taxonomy" id="142650"/>
    <lineage>
        <taxon>Bacteria</taxon>
        <taxon>Bacillati</taxon>
        <taxon>Mycoplasmatota</taxon>
        <taxon>Mycoplasmoidales</taxon>
        <taxon>Metamycoplasmataceae</taxon>
        <taxon>Mycoplasmopsis</taxon>
    </lineage>
</organism>
<evidence type="ECO:0000256" key="5">
    <source>
        <dbReference type="ARBA" id="ARBA00023274"/>
    </source>
</evidence>
<evidence type="ECO:0000256" key="3">
    <source>
        <dbReference type="ARBA" id="ARBA00022884"/>
    </source>
</evidence>
<dbReference type="SUPFAM" id="SSF53137">
    <property type="entry name" value="Translational machinery components"/>
    <property type="match status" value="1"/>
</dbReference>
<keyword evidence="2 7" id="KW-0699">rRNA-binding</keyword>
<sequence length="118" mass="13180">MATLSRNQARQRKHLRERQSIVGTSSKPRLSVFKSHQNFYAQLIDDSKGVTLASVSTLTKGEFHGNITSAAQAGKLMAQKINELNLTQIVFDRSGYIYHGRVKAFAEAVRENVKGVKF</sequence>
<dbReference type="PANTHER" id="PTHR12899">
    <property type="entry name" value="39S RIBOSOMAL PROTEIN L18, MITOCHONDRIAL"/>
    <property type="match status" value="1"/>
</dbReference>
<dbReference type="Gene3D" id="3.30.420.100">
    <property type="match status" value="1"/>
</dbReference>
<keyword evidence="5 7" id="KW-0687">Ribonucleoprotein</keyword>
<dbReference type="RefSeq" id="WP_130429725.1">
    <property type="nucleotide sequence ID" value="NZ_CP034841.1"/>
</dbReference>
<accession>A0A4P6MN23</accession>
<dbReference type="GO" id="GO:0006412">
    <property type="term" value="P:translation"/>
    <property type="evidence" value="ECO:0007669"/>
    <property type="project" value="UniProtKB-UniRule"/>
</dbReference>
<evidence type="ECO:0000313" key="9">
    <source>
        <dbReference type="EMBL" id="QBF34948.1"/>
    </source>
</evidence>
<dbReference type="HAMAP" id="MF_01337_B">
    <property type="entry name" value="Ribosomal_uL18_B"/>
    <property type="match status" value="1"/>
</dbReference>
<dbReference type="InterPro" id="IPR005484">
    <property type="entry name" value="Ribosomal_uL18_bac/plant/anim"/>
</dbReference>
<keyword evidence="10" id="KW-1185">Reference proteome</keyword>
<proteinExistence type="inferred from homology"/>
<dbReference type="AlphaFoldDB" id="A0A4P6MN23"/>
<gene>
    <name evidence="7" type="primary">rplR</name>
    <name evidence="9" type="ORF">EG856_03460</name>
</gene>
<feature type="region of interest" description="Disordered" evidence="8">
    <location>
        <begin position="1"/>
        <end position="21"/>
    </location>
</feature>
<protein>
    <recommendedName>
        <fullName evidence="6 7">Large ribosomal subunit protein uL18</fullName>
    </recommendedName>
</protein>
<reference evidence="9 10" key="1">
    <citation type="submission" date="2019-01" db="EMBL/GenBank/DDBJ databases">
        <title>Complete sequence and annotation of the Mycoplasma phocirhinis strain 852T genome.</title>
        <authorList>
            <person name="Frasca S.Jr."/>
            <person name="Kutish G.F."/>
            <person name="Castellanos Gell J."/>
            <person name="Michaels D.L."/>
            <person name="Brown D.R."/>
        </authorList>
    </citation>
    <scope>NUCLEOTIDE SEQUENCE [LARGE SCALE GENOMIC DNA]</scope>
    <source>
        <strain evidence="9 10">852</strain>
    </source>
</reference>